<dbReference type="GO" id="GO:0031966">
    <property type="term" value="C:mitochondrial membrane"/>
    <property type="evidence" value="ECO:0007669"/>
    <property type="project" value="TreeGrafter"/>
</dbReference>
<dbReference type="Pfam" id="PF19277">
    <property type="entry name" value="GPAT_C"/>
    <property type="match status" value="1"/>
</dbReference>
<dbReference type="AlphaFoldDB" id="A0A368G8M2"/>
<evidence type="ECO:0000313" key="3">
    <source>
        <dbReference type="Proteomes" id="UP000252519"/>
    </source>
</evidence>
<proteinExistence type="predicted"/>
<dbReference type="GO" id="GO:0019432">
    <property type="term" value="P:triglyceride biosynthetic process"/>
    <property type="evidence" value="ECO:0007669"/>
    <property type="project" value="TreeGrafter"/>
</dbReference>
<accession>A0A368G8M2</accession>
<reference evidence="2 3" key="1">
    <citation type="submission" date="2014-10" db="EMBL/GenBank/DDBJ databases">
        <title>Draft genome of the hookworm Ancylostoma caninum.</title>
        <authorList>
            <person name="Mitreva M."/>
        </authorList>
    </citation>
    <scope>NUCLEOTIDE SEQUENCE [LARGE SCALE GENOMIC DNA]</scope>
    <source>
        <strain evidence="2 3">Baltimore</strain>
    </source>
</reference>
<sequence>LSAFRCRFGKPLLPKHGLISNVVTAVQQKVISDCYLVPVSYTYDNVAEGVFLDELMGIPKKRESVLGIITGVIKSFGMPKRCGAVRIHYGNPVLLSDYINALHEALISCEVMPQLSRIPHTFSYRELVPWHSRHKEKADDRSLIRAIGYHVLYEAQSIVSISLVSIVSALLMCKFRQSVPLEVLSADCQWLCDQIVHDGSDVMGWHKGETCGRNAVEVQLYNVGCSFNIRKDLMPYALQYLRDSVERYVDLDAGVDNVVVINTHRQLVNLAFNKNALVPLFALRSAIALAMVSRSFSQVHFVDVVDDVALICDWMQFEVIFCKPCEDLRALIAVFIGRSGLSHIDYGMLRLEGGEEDEIEGKVPMKLEVRDAMAKDLLMFYSNFLRPFLQSLYIVIARLLSGDDVTEGDFIYDHFYNKLVKVQLQSPKQSGNGAEIISRIPLFSLFLFLVSCYSCHSKSVEAVNSDSFRNSLRFLRYKTILSSDSKHLERERAEEIRSGLQRLLEI</sequence>
<feature type="non-terminal residue" evidence="2">
    <location>
        <position position="1"/>
    </location>
</feature>
<dbReference type="GO" id="GO:0004366">
    <property type="term" value="F:glycerol-3-phosphate O-acyltransferase activity"/>
    <property type="evidence" value="ECO:0007669"/>
    <property type="project" value="TreeGrafter"/>
</dbReference>
<dbReference type="EMBL" id="JOJR01000272">
    <property type="protein sequence ID" value="RCN40702.1"/>
    <property type="molecule type" value="Genomic_DNA"/>
</dbReference>
<organism evidence="2 3">
    <name type="scientific">Ancylostoma caninum</name>
    <name type="common">Dog hookworm</name>
    <dbReference type="NCBI Taxonomy" id="29170"/>
    <lineage>
        <taxon>Eukaryota</taxon>
        <taxon>Metazoa</taxon>
        <taxon>Ecdysozoa</taxon>
        <taxon>Nematoda</taxon>
        <taxon>Chromadorea</taxon>
        <taxon>Rhabditida</taxon>
        <taxon>Rhabditina</taxon>
        <taxon>Rhabditomorpha</taxon>
        <taxon>Strongyloidea</taxon>
        <taxon>Ancylostomatidae</taxon>
        <taxon>Ancylostomatinae</taxon>
        <taxon>Ancylostoma</taxon>
    </lineage>
</organism>
<keyword evidence="3" id="KW-1185">Reference proteome</keyword>
<dbReference type="PANTHER" id="PTHR12563">
    <property type="entry name" value="GLYCEROL-3-PHOSPHATE ACYLTRANSFERASE"/>
    <property type="match status" value="1"/>
</dbReference>
<dbReference type="GO" id="GO:0006631">
    <property type="term" value="P:fatty acid metabolic process"/>
    <property type="evidence" value="ECO:0007669"/>
    <property type="project" value="TreeGrafter"/>
</dbReference>
<dbReference type="GO" id="GO:0008654">
    <property type="term" value="P:phospholipid biosynthetic process"/>
    <property type="evidence" value="ECO:0007669"/>
    <property type="project" value="TreeGrafter"/>
</dbReference>
<comment type="caution">
    <text evidence="2">The sequence shown here is derived from an EMBL/GenBank/DDBJ whole genome shotgun (WGS) entry which is preliminary data.</text>
</comment>
<dbReference type="GO" id="GO:0006072">
    <property type="term" value="P:glycerol-3-phosphate metabolic process"/>
    <property type="evidence" value="ECO:0007669"/>
    <property type="project" value="TreeGrafter"/>
</dbReference>
<feature type="domain" description="GPAT/DHAPAT C-terminal" evidence="1">
    <location>
        <begin position="52"/>
        <end position="413"/>
    </location>
</feature>
<protein>
    <recommendedName>
        <fullName evidence="1">GPAT/DHAPAT C-terminal domain-containing protein</fullName>
    </recommendedName>
</protein>
<dbReference type="InterPro" id="IPR022284">
    <property type="entry name" value="GPAT/DHAPAT"/>
</dbReference>
<dbReference type="InterPro" id="IPR045520">
    <property type="entry name" value="GPAT/DHAPAT_C"/>
</dbReference>
<gene>
    <name evidence="2" type="ORF">ANCCAN_13345</name>
</gene>
<evidence type="ECO:0000313" key="2">
    <source>
        <dbReference type="EMBL" id="RCN40702.1"/>
    </source>
</evidence>
<dbReference type="STRING" id="29170.A0A368G8M2"/>
<dbReference type="OrthoDB" id="5962536at2759"/>
<name>A0A368G8M2_ANCCA</name>
<evidence type="ECO:0000259" key="1">
    <source>
        <dbReference type="Pfam" id="PF19277"/>
    </source>
</evidence>
<dbReference type="Proteomes" id="UP000252519">
    <property type="component" value="Unassembled WGS sequence"/>
</dbReference>
<dbReference type="PANTHER" id="PTHR12563:SF23">
    <property type="entry name" value="BCDNA.GH07066"/>
    <property type="match status" value="1"/>
</dbReference>